<gene>
    <name evidence="5" type="ORF">BLW93_02990</name>
</gene>
<name>A0A1R1MMD1_9BACT</name>
<dbReference type="Gene3D" id="3.90.76.10">
    <property type="entry name" value="Dipeptide-binding Protein, Domain 1"/>
    <property type="match status" value="1"/>
</dbReference>
<dbReference type="EMBL" id="MOEN01000007">
    <property type="protein sequence ID" value="OMH40909.1"/>
    <property type="molecule type" value="Genomic_DNA"/>
</dbReference>
<accession>A0A1R1MMD1</accession>
<protein>
    <submittedName>
        <fullName evidence="5">ABC transporter substrate-binding protein</fullName>
    </submittedName>
</protein>
<comment type="similarity">
    <text evidence="1">Belongs to the bacterial solute-binding protein 5 family.</text>
</comment>
<dbReference type="PIRSF" id="PIRSF002741">
    <property type="entry name" value="MppA"/>
    <property type="match status" value="1"/>
</dbReference>
<dbReference type="InterPro" id="IPR039424">
    <property type="entry name" value="SBP_5"/>
</dbReference>
<keyword evidence="2" id="KW-0813">Transport</keyword>
<dbReference type="GO" id="GO:0030288">
    <property type="term" value="C:outer membrane-bounded periplasmic space"/>
    <property type="evidence" value="ECO:0007669"/>
    <property type="project" value="UniProtKB-ARBA"/>
</dbReference>
<comment type="caution">
    <text evidence="5">The sequence shown here is derived from an EMBL/GenBank/DDBJ whole genome shotgun (WGS) entry which is preliminary data.</text>
</comment>
<dbReference type="AlphaFoldDB" id="A0A1R1MMD1"/>
<dbReference type="GO" id="GO:0043190">
    <property type="term" value="C:ATP-binding cassette (ABC) transporter complex"/>
    <property type="evidence" value="ECO:0007669"/>
    <property type="project" value="InterPro"/>
</dbReference>
<keyword evidence="6" id="KW-1185">Reference proteome</keyword>
<dbReference type="STRING" id="1914305.BLW93_02990"/>
<reference evidence="5 6" key="1">
    <citation type="submission" date="2016-10" db="EMBL/GenBank/DDBJ databases">
        <title>Genome sequence of a sulfur-reducing bacterium Desulfurobacterium indicum K6013.</title>
        <authorList>
            <person name="Cao J."/>
            <person name="Shao Z."/>
            <person name="Alain K."/>
            <person name="Jebbar M."/>
        </authorList>
    </citation>
    <scope>NUCLEOTIDE SEQUENCE [LARGE SCALE GENOMIC DNA]</scope>
    <source>
        <strain evidence="5 6">K6013</strain>
    </source>
</reference>
<dbReference type="CDD" id="cd08500">
    <property type="entry name" value="PBP2_NikA_DppA_OppA_like_4"/>
    <property type="match status" value="1"/>
</dbReference>
<organism evidence="5 6">
    <name type="scientific">Desulfurobacterium indicum</name>
    <dbReference type="NCBI Taxonomy" id="1914305"/>
    <lineage>
        <taxon>Bacteria</taxon>
        <taxon>Pseudomonadati</taxon>
        <taxon>Aquificota</taxon>
        <taxon>Aquificia</taxon>
        <taxon>Desulfurobacteriales</taxon>
        <taxon>Desulfurobacteriaceae</taxon>
        <taxon>Desulfurobacterium</taxon>
    </lineage>
</organism>
<evidence type="ECO:0000256" key="2">
    <source>
        <dbReference type="ARBA" id="ARBA00022448"/>
    </source>
</evidence>
<dbReference type="Proteomes" id="UP000187408">
    <property type="component" value="Unassembled WGS sequence"/>
</dbReference>
<dbReference type="GO" id="GO:0015833">
    <property type="term" value="P:peptide transport"/>
    <property type="evidence" value="ECO:0007669"/>
    <property type="project" value="TreeGrafter"/>
</dbReference>
<dbReference type="Gene3D" id="3.10.105.10">
    <property type="entry name" value="Dipeptide-binding Protein, Domain 3"/>
    <property type="match status" value="1"/>
</dbReference>
<dbReference type="PANTHER" id="PTHR30290:SF9">
    <property type="entry name" value="OLIGOPEPTIDE-BINDING PROTEIN APPA"/>
    <property type="match status" value="1"/>
</dbReference>
<dbReference type="PROSITE" id="PS51257">
    <property type="entry name" value="PROKAR_LIPOPROTEIN"/>
    <property type="match status" value="1"/>
</dbReference>
<evidence type="ECO:0000259" key="4">
    <source>
        <dbReference type="Pfam" id="PF00496"/>
    </source>
</evidence>
<dbReference type="Gene3D" id="3.40.190.10">
    <property type="entry name" value="Periplasmic binding protein-like II"/>
    <property type="match status" value="1"/>
</dbReference>
<evidence type="ECO:0000256" key="1">
    <source>
        <dbReference type="ARBA" id="ARBA00005695"/>
    </source>
</evidence>
<evidence type="ECO:0000313" key="6">
    <source>
        <dbReference type="Proteomes" id="UP000187408"/>
    </source>
</evidence>
<feature type="domain" description="Solute-binding protein family 5" evidence="4">
    <location>
        <begin position="102"/>
        <end position="486"/>
    </location>
</feature>
<dbReference type="OrthoDB" id="9772924at2"/>
<sequence length="586" mass="67355">MCWRSFLRLISSKGRVLLVLLPFFFFSCYEPVGEPVGNSTLGKRVNPSKVHFQKGIYGGVLYDSSSSDPKTFNLVFAHETSSTGAVGGLFEGLTDVDIKTLKPTGRLAVSWEFKAKGTRWIFHLRKNVRWFDGKPFTADDVVFTYKDIYFNHRYPNSVKDMFEIDGKLPEVKKLDNYTVEFILPEPFAPLLYSLSAAIFPKHALEKSVKDGSFKNIWTISTPPEKLIGTGPYKLVKYVPGQYLVYERNPYYYMKDSYGSKLPYVEKKVTYILPQKDTELLKFKNGEIDFYGLSGDDFPSLKKEEKYKNFTIYNLGPSLTADFLCFNEKKRAIPDWKWKLFSNATFRRAISHAVDRKGIVLTVYNGLGFPVYTPVTPANTLYYDKNAPKFPYDLKKAKKLLESLGLKDRNGDGWLETPDGHKVEFNLLTNSNNPARVRIGTILKFDFKRLGIDVHFQPLDFNNLVDKLLNTHDFDAVIIGLTGSMDPNGGKNVWKSSGQLHLWNPGQKKPATKWEAEVDRLFDEGVKELDFKKRVKIYKEVYRIICRQQPVIYIAAPIVLEAARDRVKNYFPTIWGIYKPEKIFIKE</sequence>
<keyword evidence="3" id="KW-0732">Signal</keyword>
<dbReference type="InterPro" id="IPR030678">
    <property type="entry name" value="Peptide/Ni-bd"/>
</dbReference>
<evidence type="ECO:0000313" key="5">
    <source>
        <dbReference type="EMBL" id="OMH40909.1"/>
    </source>
</evidence>
<dbReference type="InterPro" id="IPR000914">
    <property type="entry name" value="SBP_5_dom"/>
</dbReference>
<dbReference type="PANTHER" id="PTHR30290">
    <property type="entry name" value="PERIPLASMIC BINDING COMPONENT OF ABC TRANSPORTER"/>
    <property type="match status" value="1"/>
</dbReference>
<evidence type="ECO:0000256" key="3">
    <source>
        <dbReference type="ARBA" id="ARBA00022729"/>
    </source>
</evidence>
<proteinExistence type="inferred from homology"/>
<dbReference type="SUPFAM" id="SSF53850">
    <property type="entry name" value="Periplasmic binding protein-like II"/>
    <property type="match status" value="1"/>
</dbReference>
<dbReference type="Pfam" id="PF00496">
    <property type="entry name" value="SBP_bac_5"/>
    <property type="match status" value="1"/>
</dbReference>
<dbReference type="FunFam" id="3.10.105.10:FF:000006">
    <property type="entry name" value="Peptide ABC transporter substrate-binding protein"/>
    <property type="match status" value="1"/>
</dbReference>
<dbReference type="GO" id="GO:1904680">
    <property type="term" value="F:peptide transmembrane transporter activity"/>
    <property type="evidence" value="ECO:0007669"/>
    <property type="project" value="TreeGrafter"/>
</dbReference>